<dbReference type="EMBL" id="REGN01007455">
    <property type="protein sequence ID" value="RNA06232.1"/>
    <property type="molecule type" value="Genomic_DNA"/>
</dbReference>
<keyword evidence="2" id="KW-1185">Reference proteome</keyword>
<reference evidence="1 2" key="1">
    <citation type="journal article" date="2018" name="Sci. Rep.">
        <title>Genomic signatures of local adaptation to the degree of environmental predictability in rotifers.</title>
        <authorList>
            <person name="Franch-Gras L."/>
            <person name="Hahn C."/>
            <person name="Garcia-Roger E.M."/>
            <person name="Carmona M.J."/>
            <person name="Serra M."/>
            <person name="Gomez A."/>
        </authorList>
    </citation>
    <scope>NUCLEOTIDE SEQUENCE [LARGE SCALE GENOMIC DNA]</scope>
    <source>
        <strain evidence="1">HYR1</strain>
    </source>
</reference>
<sequence>MYNKLNLALKYPKFLNVKLVLHLSCPYKTGNINKFIHPKKIYFDHLILEHTLEINEFIFDCSLTKRSNNPLIFEYSVIVFKWFDLEYLSFNCTKSQNDILSCKLEPKYSVSSC</sequence>
<name>A0A3M7Q4V8_BRAPC</name>
<proteinExistence type="predicted"/>
<evidence type="ECO:0000313" key="1">
    <source>
        <dbReference type="EMBL" id="RNA06232.1"/>
    </source>
</evidence>
<protein>
    <submittedName>
        <fullName evidence="1">Uncharacterized protein</fullName>
    </submittedName>
</protein>
<dbReference type="Proteomes" id="UP000276133">
    <property type="component" value="Unassembled WGS sequence"/>
</dbReference>
<accession>A0A3M7Q4V8</accession>
<dbReference type="AlphaFoldDB" id="A0A3M7Q4V8"/>
<organism evidence="1 2">
    <name type="scientific">Brachionus plicatilis</name>
    <name type="common">Marine rotifer</name>
    <name type="synonym">Brachionus muelleri</name>
    <dbReference type="NCBI Taxonomy" id="10195"/>
    <lineage>
        <taxon>Eukaryota</taxon>
        <taxon>Metazoa</taxon>
        <taxon>Spiralia</taxon>
        <taxon>Gnathifera</taxon>
        <taxon>Rotifera</taxon>
        <taxon>Eurotatoria</taxon>
        <taxon>Monogononta</taxon>
        <taxon>Pseudotrocha</taxon>
        <taxon>Ploima</taxon>
        <taxon>Brachionidae</taxon>
        <taxon>Brachionus</taxon>
    </lineage>
</organism>
<comment type="caution">
    <text evidence="1">The sequence shown here is derived from an EMBL/GenBank/DDBJ whole genome shotgun (WGS) entry which is preliminary data.</text>
</comment>
<gene>
    <name evidence="1" type="ORF">BpHYR1_032510</name>
</gene>
<evidence type="ECO:0000313" key="2">
    <source>
        <dbReference type="Proteomes" id="UP000276133"/>
    </source>
</evidence>